<keyword evidence="3" id="KW-0564">Palmitate</keyword>
<feature type="domain" description="J" evidence="7">
    <location>
        <begin position="28"/>
        <end position="93"/>
    </location>
</feature>
<dbReference type="RefSeq" id="XP_066925366.1">
    <property type="nucleotide sequence ID" value="XM_067069265.1"/>
</dbReference>
<dbReference type="OrthoDB" id="445556at2759"/>
<dbReference type="Gene3D" id="1.10.287.110">
    <property type="entry name" value="DnaJ domain"/>
    <property type="match status" value="1"/>
</dbReference>
<evidence type="ECO:0000256" key="1">
    <source>
        <dbReference type="ARBA" id="ARBA00004635"/>
    </source>
</evidence>
<keyword evidence="4" id="KW-0143">Chaperone</keyword>
<dbReference type="Pfam" id="PF00226">
    <property type="entry name" value="DnaJ"/>
    <property type="match status" value="1"/>
</dbReference>
<reference evidence="8" key="1">
    <citation type="submission" date="2021-01" db="UniProtKB">
        <authorList>
            <consortium name="EnsemblMetazoa"/>
        </authorList>
    </citation>
    <scope>IDENTIFICATION</scope>
</reference>
<sequence>MSYKYSTIPPSEKNGEERAEEADEEGRNLYETLGLAKDATPEEIKKAYRKMALKYHPDKNPNNPEATEKFKQINHAHTILSDPSKKEIYDRYGSMGLYIAEQFGEENVKTYFMLSSGWCKGLMIFCGIITGCYFCCCCFCFCCNFCCGKYKHVVEEEDTPDYNDITKSSEDVTSTTNGDGVIVGEPVAASPTKNPIVLGDESTVITEQPPSYASLGTTDQTKPNDTAAEGEK</sequence>
<feature type="compositionally biased region" description="Polar residues" evidence="6">
    <location>
        <begin position="208"/>
        <end position="224"/>
    </location>
</feature>
<dbReference type="GO" id="GO:0005737">
    <property type="term" value="C:cytoplasm"/>
    <property type="evidence" value="ECO:0007669"/>
    <property type="project" value="UniProtKB-ARBA"/>
</dbReference>
<dbReference type="Proteomes" id="UP000594262">
    <property type="component" value="Unplaced"/>
</dbReference>
<keyword evidence="2" id="KW-0472">Membrane</keyword>
<name>A0A7M5V882_9CNID</name>
<comment type="subcellular location">
    <subcellularLocation>
        <location evidence="1">Membrane</location>
        <topology evidence="1">Lipid-anchor</topology>
    </subcellularLocation>
</comment>
<evidence type="ECO:0000313" key="9">
    <source>
        <dbReference type="Proteomes" id="UP000594262"/>
    </source>
</evidence>
<dbReference type="PANTHER" id="PTHR44027:SF7">
    <property type="entry name" value="DNAJ HOMOLOG SUBFAMILY C MEMBER 5 HOMOLOG"/>
    <property type="match status" value="1"/>
</dbReference>
<dbReference type="PRINTS" id="PR00625">
    <property type="entry name" value="JDOMAIN"/>
</dbReference>
<dbReference type="GeneID" id="136812742"/>
<proteinExistence type="predicted"/>
<dbReference type="SMART" id="SM00271">
    <property type="entry name" value="DnaJ"/>
    <property type="match status" value="1"/>
</dbReference>
<evidence type="ECO:0000259" key="7">
    <source>
        <dbReference type="PROSITE" id="PS50076"/>
    </source>
</evidence>
<evidence type="ECO:0000256" key="2">
    <source>
        <dbReference type="ARBA" id="ARBA00023136"/>
    </source>
</evidence>
<dbReference type="PANTHER" id="PTHR44027">
    <property type="entry name" value="DNAJ HOMOLOG SUBFAMILY C MEMBER 5 HOMOLOG"/>
    <property type="match status" value="1"/>
</dbReference>
<dbReference type="EnsemblMetazoa" id="CLYHEMT009250.2">
    <property type="protein sequence ID" value="CLYHEMP009250.2"/>
    <property type="gene ID" value="CLYHEMG009250"/>
</dbReference>
<evidence type="ECO:0000313" key="8">
    <source>
        <dbReference type="EnsemblMetazoa" id="CLYHEMP009250.2"/>
    </source>
</evidence>
<evidence type="ECO:0000256" key="5">
    <source>
        <dbReference type="ARBA" id="ARBA00023288"/>
    </source>
</evidence>
<keyword evidence="9" id="KW-1185">Reference proteome</keyword>
<evidence type="ECO:0000256" key="3">
    <source>
        <dbReference type="ARBA" id="ARBA00023139"/>
    </source>
</evidence>
<dbReference type="FunFam" id="1.10.287.110:FF:000017">
    <property type="entry name" value="dnaJ homolog subfamily C member 5"/>
    <property type="match status" value="1"/>
</dbReference>
<dbReference type="AlphaFoldDB" id="A0A7M5V882"/>
<evidence type="ECO:0000256" key="6">
    <source>
        <dbReference type="SAM" id="MobiDB-lite"/>
    </source>
</evidence>
<feature type="region of interest" description="Disordered" evidence="6">
    <location>
        <begin position="208"/>
        <end position="232"/>
    </location>
</feature>
<dbReference type="PROSITE" id="PS50076">
    <property type="entry name" value="DNAJ_2"/>
    <property type="match status" value="1"/>
</dbReference>
<dbReference type="GO" id="GO:0016020">
    <property type="term" value="C:membrane"/>
    <property type="evidence" value="ECO:0007669"/>
    <property type="project" value="UniProtKB-SubCell"/>
</dbReference>
<keyword evidence="5" id="KW-0449">Lipoprotein</keyword>
<organism evidence="8 9">
    <name type="scientific">Clytia hemisphaerica</name>
    <dbReference type="NCBI Taxonomy" id="252671"/>
    <lineage>
        <taxon>Eukaryota</taxon>
        <taxon>Metazoa</taxon>
        <taxon>Cnidaria</taxon>
        <taxon>Hydrozoa</taxon>
        <taxon>Hydroidolina</taxon>
        <taxon>Leptothecata</taxon>
        <taxon>Obeliida</taxon>
        <taxon>Clytiidae</taxon>
        <taxon>Clytia</taxon>
    </lineage>
</organism>
<dbReference type="InterPro" id="IPR051434">
    <property type="entry name" value="DnaJ_C_subfamily_member5"/>
</dbReference>
<protein>
    <recommendedName>
        <fullName evidence="7">J domain-containing protein</fullName>
    </recommendedName>
</protein>
<dbReference type="InterPro" id="IPR001623">
    <property type="entry name" value="DnaJ_domain"/>
</dbReference>
<dbReference type="SUPFAM" id="SSF46565">
    <property type="entry name" value="Chaperone J-domain"/>
    <property type="match status" value="1"/>
</dbReference>
<dbReference type="InterPro" id="IPR036869">
    <property type="entry name" value="J_dom_sf"/>
</dbReference>
<evidence type="ECO:0000256" key="4">
    <source>
        <dbReference type="ARBA" id="ARBA00023186"/>
    </source>
</evidence>
<feature type="region of interest" description="Disordered" evidence="6">
    <location>
        <begin position="1"/>
        <end position="32"/>
    </location>
</feature>
<dbReference type="CDD" id="cd06257">
    <property type="entry name" value="DnaJ"/>
    <property type="match status" value="1"/>
</dbReference>
<accession>A0A7M5V882</accession>